<dbReference type="AlphaFoldDB" id="A0A2P6VLV0"/>
<evidence type="ECO:0000256" key="2">
    <source>
        <dbReference type="ARBA" id="ARBA00020920"/>
    </source>
</evidence>
<comment type="caution">
    <text evidence="10">The sequence shown here is derived from an EMBL/GenBank/DDBJ whole genome shotgun (WGS) entry which is preliminary data.</text>
</comment>
<dbReference type="CDD" id="cd06257">
    <property type="entry name" value="DnaJ"/>
    <property type="match status" value="1"/>
</dbReference>
<feature type="domain" description="J" evidence="8">
    <location>
        <begin position="42"/>
        <end position="107"/>
    </location>
</feature>
<dbReference type="PRINTS" id="PR00625">
    <property type="entry name" value="JDOMAIN"/>
</dbReference>
<dbReference type="Gene3D" id="1.10.720.30">
    <property type="entry name" value="SAP domain"/>
    <property type="match status" value="1"/>
</dbReference>
<dbReference type="Pfam" id="PF10208">
    <property type="entry name" value="ARMET_C"/>
    <property type="match status" value="1"/>
</dbReference>
<dbReference type="PANTHER" id="PTHR44340">
    <property type="entry name" value="DNAJ HOMOLOG SUBFAMILY C MEMBER 10"/>
    <property type="match status" value="1"/>
</dbReference>
<feature type="domain" description="Thioredoxin" evidence="9">
    <location>
        <begin position="182"/>
        <end position="287"/>
    </location>
</feature>
<dbReference type="Gene3D" id="1.10.287.110">
    <property type="entry name" value="DnaJ domain"/>
    <property type="match status" value="1"/>
</dbReference>
<dbReference type="InterPro" id="IPR018253">
    <property type="entry name" value="DnaJ_domain_CS"/>
</dbReference>
<dbReference type="STRING" id="554055.A0A2P6VLV0"/>
<dbReference type="Gene3D" id="3.40.30.10">
    <property type="entry name" value="Glutaredoxin"/>
    <property type="match status" value="2"/>
</dbReference>
<organism evidence="10 11">
    <name type="scientific">Micractinium conductrix</name>
    <dbReference type="NCBI Taxonomy" id="554055"/>
    <lineage>
        <taxon>Eukaryota</taxon>
        <taxon>Viridiplantae</taxon>
        <taxon>Chlorophyta</taxon>
        <taxon>core chlorophytes</taxon>
        <taxon>Trebouxiophyceae</taxon>
        <taxon>Chlorellales</taxon>
        <taxon>Chlorellaceae</taxon>
        <taxon>Chlorella clade</taxon>
        <taxon>Micractinium</taxon>
    </lineage>
</organism>
<keyword evidence="4" id="KW-0072">Autophagy</keyword>
<dbReference type="InterPro" id="IPR036249">
    <property type="entry name" value="Thioredoxin-like_sf"/>
</dbReference>
<dbReference type="InterPro" id="IPR052460">
    <property type="entry name" value="ER_disulfide_reductase"/>
</dbReference>
<sequence>MRTYRAPGGAVERRTAAAAATRCLLLPLLLLAAGAAAVRDTKYYEHLGVSPDADDRTIQKAYRRQALRYHPDRNPDKPDAEERFREIAEAYEVLSDGEKRQTYDRLGEAGLKQQQQGGPGGGGGGGFHFQHDDPFNIFENVFGGGMGGGQRMHFQFGGGGMGGGMGGGGGQRRESAGLYDNDAFVQDLTDDTFPEGDGDGWIWLIEFYAPWCGHCRQLAPKWRKLAEALHGVVKVGAVNCEQQQALCQQNGIRGYPSMKAFSGGRLHDYQGDRSAKHLRDWALSLLPKHIKTVNKKQQLEDFLKQCAPGSGSSKWGVCALLLSNRGDTSALYKSLALRYLGKVAFGEVLRSNAEVSAAVGVTEYPTLLVVCGGNKDVVVKYEGEMKSTKLARFLNQFYNGKACAAAVKIDAATDFSKMRVAQLKQILESRGEKCRECVEKGDYVARIRQVFGLAGDREEL</sequence>
<protein>
    <recommendedName>
        <fullName evidence="2">DnaJ homolog subfamily C member 10</fullName>
    </recommendedName>
    <alternativeName>
        <fullName evidence="3">DnaJ homolog subfamily C member 16</fullName>
    </alternativeName>
    <alternativeName>
        <fullName evidence="6">Endoplasmic reticulum DNA J domain-containing protein 8</fullName>
    </alternativeName>
</protein>
<dbReference type="Pfam" id="PF00085">
    <property type="entry name" value="Thioredoxin"/>
    <property type="match status" value="1"/>
</dbReference>
<dbReference type="OrthoDB" id="10264505at2759"/>
<keyword evidence="7" id="KW-0732">Signal</keyword>
<dbReference type="InterPro" id="IPR013766">
    <property type="entry name" value="Thioredoxin_domain"/>
</dbReference>
<evidence type="ECO:0000313" key="11">
    <source>
        <dbReference type="Proteomes" id="UP000239649"/>
    </source>
</evidence>
<dbReference type="InterPro" id="IPR001623">
    <property type="entry name" value="DnaJ_domain"/>
</dbReference>
<dbReference type="GO" id="GO:0051787">
    <property type="term" value="F:misfolded protein binding"/>
    <property type="evidence" value="ECO:0007669"/>
    <property type="project" value="TreeGrafter"/>
</dbReference>
<evidence type="ECO:0000259" key="8">
    <source>
        <dbReference type="PROSITE" id="PS50076"/>
    </source>
</evidence>
<dbReference type="Proteomes" id="UP000239649">
    <property type="component" value="Unassembled WGS sequence"/>
</dbReference>
<dbReference type="GO" id="GO:0005789">
    <property type="term" value="C:endoplasmic reticulum membrane"/>
    <property type="evidence" value="ECO:0007669"/>
    <property type="project" value="UniProtKB-SubCell"/>
</dbReference>
<dbReference type="GO" id="GO:0015035">
    <property type="term" value="F:protein-disulfide reductase activity"/>
    <property type="evidence" value="ECO:0007669"/>
    <property type="project" value="TreeGrafter"/>
</dbReference>
<dbReference type="PROSITE" id="PS00194">
    <property type="entry name" value="THIOREDOXIN_1"/>
    <property type="match status" value="1"/>
</dbReference>
<keyword evidence="11" id="KW-1185">Reference proteome</keyword>
<comment type="function">
    <text evidence="5">Plays an important role in regulating the size of autophagosomes during the formation process.</text>
</comment>
<feature type="chain" id="PRO_5015168889" description="DnaJ homolog subfamily C member 10" evidence="7">
    <location>
        <begin position="38"/>
        <end position="460"/>
    </location>
</feature>
<dbReference type="InterPro" id="IPR017937">
    <property type="entry name" value="Thioredoxin_CS"/>
</dbReference>
<dbReference type="SMART" id="SM00271">
    <property type="entry name" value="DnaJ"/>
    <property type="match status" value="1"/>
</dbReference>
<dbReference type="GO" id="GO:0005788">
    <property type="term" value="C:endoplasmic reticulum lumen"/>
    <property type="evidence" value="ECO:0007669"/>
    <property type="project" value="TreeGrafter"/>
</dbReference>
<reference evidence="10 11" key="1">
    <citation type="journal article" date="2018" name="Plant J.">
        <title>Genome sequences of Chlorella sorokiniana UTEX 1602 and Micractinium conductrix SAG 241.80: implications to maltose excretion by a green alga.</title>
        <authorList>
            <person name="Arriola M.B."/>
            <person name="Velmurugan N."/>
            <person name="Zhang Y."/>
            <person name="Plunkett M.H."/>
            <person name="Hondzo H."/>
            <person name="Barney B.M."/>
        </authorList>
    </citation>
    <scope>NUCLEOTIDE SEQUENCE [LARGE SCALE GENOMIC DNA]</scope>
    <source>
        <strain evidence="10 11">SAG 241.80</strain>
    </source>
</reference>
<dbReference type="Pfam" id="PF00226">
    <property type="entry name" value="DnaJ"/>
    <property type="match status" value="1"/>
</dbReference>
<evidence type="ECO:0000256" key="4">
    <source>
        <dbReference type="ARBA" id="ARBA00023006"/>
    </source>
</evidence>
<evidence type="ECO:0000256" key="5">
    <source>
        <dbReference type="ARBA" id="ARBA00035002"/>
    </source>
</evidence>
<evidence type="ECO:0000256" key="1">
    <source>
        <dbReference type="ARBA" id="ARBA00004163"/>
    </source>
</evidence>
<dbReference type="GO" id="GO:0016671">
    <property type="term" value="F:oxidoreductase activity, acting on a sulfur group of donors, disulfide as acceptor"/>
    <property type="evidence" value="ECO:0007669"/>
    <property type="project" value="TreeGrafter"/>
</dbReference>
<dbReference type="SUPFAM" id="SSF52833">
    <property type="entry name" value="Thioredoxin-like"/>
    <property type="match status" value="2"/>
</dbReference>
<dbReference type="PROSITE" id="PS50076">
    <property type="entry name" value="DNAJ_2"/>
    <property type="match status" value="1"/>
</dbReference>
<name>A0A2P6VLV0_9CHLO</name>
<dbReference type="SUPFAM" id="SSF68906">
    <property type="entry name" value="SAP domain"/>
    <property type="match status" value="1"/>
</dbReference>
<accession>A0A2P6VLV0</accession>
<dbReference type="PANTHER" id="PTHR44340:SF1">
    <property type="entry name" value="DNAJ HOMOLOG SUBFAMILY C MEMBER 10"/>
    <property type="match status" value="1"/>
</dbReference>
<dbReference type="PROSITE" id="PS51352">
    <property type="entry name" value="THIOREDOXIN_2"/>
    <property type="match status" value="1"/>
</dbReference>
<comment type="subcellular location">
    <subcellularLocation>
        <location evidence="1">Endoplasmic reticulum membrane</location>
        <topology evidence="1">Single-pass type IV membrane protein</topology>
    </subcellularLocation>
</comment>
<evidence type="ECO:0000259" key="9">
    <source>
        <dbReference type="PROSITE" id="PS51352"/>
    </source>
</evidence>
<dbReference type="EMBL" id="LHPF02000003">
    <property type="protein sequence ID" value="PSC75035.1"/>
    <property type="molecule type" value="Genomic_DNA"/>
</dbReference>
<evidence type="ECO:0000256" key="3">
    <source>
        <dbReference type="ARBA" id="ARBA00020921"/>
    </source>
</evidence>
<evidence type="ECO:0000256" key="6">
    <source>
        <dbReference type="ARBA" id="ARBA00035043"/>
    </source>
</evidence>
<evidence type="ECO:0000313" key="10">
    <source>
        <dbReference type="EMBL" id="PSC75035.1"/>
    </source>
</evidence>
<feature type="signal peptide" evidence="7">
    <location>
        <begin position="1"/>
        <end position="37"/>
    </location>
</feature>
<dbReference type="PROSITE" id="PS00636">
    <property type="entry name" value="DNAJ_1"/>
    <property type="match status" value="1"/>
</dbReference>
<dbReference type="SUPFAM" id="SSF46565">
    <property type="entry name" value="Chaperone J-domain"/>
    <property type="match status" value="1"/>
</dbReference>
<dbReference type="InterPro" id="IPR019345">
    <property type="entry name" value="ARMET_C"/>
</dbReference>
<dbReference type="InterPro" id="IPR036361">
    <property type="entry name" value="SAP_dom_sf"/>
</dbReference>
<gene>
    <name evidence="10" type="ORF">C2E20_2035</name>
</gene>
<dbReference type="InterPro" id="IPR036869">
    <property type="entry name" value="J_dom_sf"/>
</dbReference>
<evidence type="ECO:0000256" key="7">
    <source>
        <dbReference type="SAM" id="SignalP"/>
    </source>
</evidence>
<dbReference type="PRINTS" id="PR00421">
    <property type="entry name" value="THIOREDOXIN"/>
</dbReference>
<dbReference type="GO" id="GO:0036498">
    <property type="term" value="P:IRE1-mediated unfolded protein response"/>
    <property type="evidence" value="ECO:0007669"/>
    <property type="project" value="TreeGrafter"/>
</dbReference>
<proteinExistence type="predicted"/>
<dbReference type="GO" id="GO:0006914">
    <property type="term" value="P:autophagy"/>
    <property type="evidence" value="ECO:0007669"/>
    <property type="project" value="UniProtKB-KW"/>
</dbReference>